<dbReference type="OrthoDB" id="6768573at2759"/>
<comment type="caution">
    <text evidence="2">The sequence shown here is derived from an EMBL/GenBank/DDBJ whole genome shotgun (WGS) entry which is preliminary data.</text>
</comment>
<feature type="compositionally biased region" description="Low complexity" evidence="1">
    <location>
        <begin position="458"/>
        <end position="469"/>
    </location>
</feature>
<keyword evidence="3" id="KW-1185">Reference proteome</keyword>
<evidence type="ECO:0000313" key="3">
    <source>
        <dbReference type="Proteomes" id="UP000652761"/>
    </source>
</evidence>
<sequence length="769" mass="84187">MAASGSSGSVGGYSVAFLTVDQQEQFAAVKIKLRGNKAVDIEDLEKHGMNSIVEAIQRMKWSRLVTVSEPSYPDLAKAFYTCLKTEEDGSLSSSVKGTPIHITYDLLERLFGVSTIGRSGVDTIDIHAKGLGIIGTECRLKDGKIDINQLNDINMAQVIIERMKFAAEMIWDKKNKLNVSLPYAHLLTRIFKHYGIDLKREVMEKMSQPIRSKNLKKSGFFLVGNVWTKTSVAEGEAIIGGAPEIPIVQEEEEEAEVRVEETVAVARRIEEIAPEHIEPGEQEETHEEIIPNIPAEDVNMEESQETVIPEIVALGHISAPADKYQEGLVESTSDGDDSDDVEPVEGSAIKGKGVAPLVPLLTRKAHQSSKKRKIHVGLKPIINRLNAHGEILCSVQSEITSIFISQSIGAMKNELQEMRGELGSLKQLVTDLSNIVRVHLSSPAPPAPTQPVSEEPAVGPLGPVVEESGPPGPSMEKSGPPGQSAGESRPSGPVESKVGQVRTQEPVEATVVPLESPTSSPLQTPAPLSPPSSSIAPLAPETFKQPLPRHTSSTTSSTAIPPPPIFEDPLASYSGPSAPPPPTSFSSLHPPTPPSFITLISESARVQGHIIQNIKDEFEEVILRSVLTVGTHVHRTCSSSLAPKKRKVSKDLALYFDHKFPPLWFSLSVENRRRSLYCEYLHKCTFAVLFGLPHVNLTDHLTIVLPLSPLSKPDQSKIFSMAESKTEDQWSRGHQSLYRKYLLAKSDRFPPRDHPLTLSEWFVIHHKNT</sequence>
<dbReference type="Proteomes" id="UP000652761">
    <property type="component" value="Unassembled WGS sequence"/>
</dbReference>
<feature type="compositionally biased region" description="Low complexity" evidence="1">
    <location>
        <begin position="516"/>
        <end position="540"/>
    </location>
</feature>
<name>A0A843X0W1_COLES</name>
<reference evidence="2" key="1">
    <citation type="submission" date="2017-07" db="EMBL/GenBank/DDBJ databases">
        <title>Taro Niue Genome Assembly and Annotation.</title>
        <authorList>
            <person name="Atibalentja N."/>
            <person name="Keating K."/>
            <person name="Fields C.J."/>
        </authorList>
    </citation>
    <scope>NUCLEOTIDE SEQUENCE</scope>
    <source>
        <strain evidence="2">Niue_2</strain>
        <tissue evidence="2">Leaf</tissue>
    </source>
</reference>
<dbReference type="EMBL" id="NMUH01005015">
    <property type="protein sequence ID" value="MQM11561.1"/>
    <property type="molecule type" value="Genomic_DNA"/>
</dbReference>
<evidence type="ECO:0000313" key="2">
    <source>
        <dbReference type="EMBL" id="MQM11561.1"/>
    </source>
</evidence>
<feature type="region of interest" description="Disordered" evidence="1">
    <location>
        <begin position="440"/>
        <end position="589"/>
    </location>
</feature>
<organism evidence="2 3">
    <name type="scientific">Colocasia esculenta</name>
    <name type="common">Wild taro</name>
    <name type="synonym">Arum esculentum</name>
    <dbReference type="NCBI Taxonomy" id="4460"/>
    <lineage>
        <taxon>Eukaryota</taxon>
        <taxon>Viridiplantae</taxon>
        <taxon>Streptophyta</taxon>
        <taxon>Embryophyta</taxon>
        <taxon>Tracheophyta</taxon>
        <taxon>Spermatophyta</taxon>
        <taxon>Magnoliopsida</taxon>
        <taxon>Liliopsida</taxon>
        <taxon>Araceae</taxon>
        <taxon>Aroideae</taxon>
        <taxon>Colocasieae</taxon>
        <taxon>Colocasia</taxon>
    </lineage>
</organism>
<evidence type="ECO:0000256" key="1">
    <source>
        <dbReference type="SAM" id="MobiDB-lite"/>
    </source>
</evidence>
<dbReference type="AlphaFoldDB" id="A0A843X0W1"/>
<gene>
    <name evidence="2" type="ORF">Taro_044469</name>
</gene>
<accession>A0A843X0W1</accession>
<protein>
    <submittedName>
        <fullName evidence="2">Uncharacterized protein</fullName>
    </submittedName>
</protein>
<proteinExistence type="predicted"/>